<evidence type="ECO:0000313" key="1">
    <source>
        <dbReference type="EMBL" id="GBN31442.1"/>
    </source>
</evidence>
<organism evidence="1 2">
    <name type="scientific">Araneus ventricosus</name>
    <name type="common">Orbweaver spider</name>
    <name type="synonym">Epeira ventricosa</name>
    <dbReference type="NCBI Taxonomy" id="182803"/>
    <lineage>
        <taxon>Eukaryota</taxon>
        <taxon>Metazoa</taxon>
        <taxon>Ecdysozoa</taxon>
        <taxon>Arthropoda</taxon>
        <taxon>Chelicerata</taxon>
        <taxon>Arachnida</taxon>
        <taxon>Araneae</taxon>
        <taxon>Araneomorphae</taxon>
        <taxon>Entelegynae</taxon>
        <taxon>Araneoidea</taxon>
        <taxon>Araneidae</taxon>
        <taxon>Araneus</taxon>
    </lineage>
</organism>
<accession>A0A4Y2MY16</accession>
<comment type="caution">
    <text evidence="1">The sequence shown here is derived from an EMBL/GenBank/DDBJ whole genome shotgun (WGS) entry which is preliminary data.</text>
</comment>
<keyword evidence="2" id="KW-1185">Reference proteome</keyword>
<dbReference type="AlphaFoldDB" id="A0A4Y2MY16"/>
<dbReference type="EMBL" id="BGPR01008080">
    <property type="protein sequence ID" value="GBN31442.1"/>
    <property type="molecule type" value="Genomic_DNA"/>
</dbReference>
<proteinExistence type="predicted"/>
<protein>
    <submittedName>
        <fullName evidence="1">Uncharacterized protein</fullName>
    </submittedName>
</protein>
<dbReference type="Proteomes" id="UP000499080">
    <property type="component" value="Unassembled WGS sequence"/>
</dbReference>
<gene>
    <name evidence="1" type="ORF">AVEN_138910_1</name>
</gene>
<sequence length="166" mass="18767">MNLPLCDGLYRAHFLISAPLQGLWSCALAPNLDNLHIGSHCTYLRSLTFSSFLGLFKRRPKSPGPRHYVVVDANKRYGIQDRDLSLRKLSPPRQITRNLSVDHASEGRVKGKLELWRDRGDDQEIGARSLGESRLKFSRSRILEGSSQAEKLLDRALSREPKPTFG</sequence>
<name>A0A4Y2MY16_ARAVE</name>
<evidence type="ECO:0000313" key="2">
    <source>
        <dbReference type="Proteomes" id="UP000499080"/>
    </source>
</evidence>
<reference evidence="1 2" key="1">
    <citation type="journal article" date="2019" name="Sci. Rep.">
        <title>Orb-weaving spider Araneus ventricosus genome elucidates the spidroin gene catalogue.</title>
        <authorList>
            <person name="Kono N."/>
            <person name="Nakamura H."/>
            <person name="Ohtoshi R."/>
            <person name="Moran D.A.P."/>
            <person name="Shinohara A."/>
            <person name="Yoshida Y."/>
            <person name="Fujiwara M."/>
            <person name="Mori M."/>
            <person name="Tomita M."/>
            <person name="Arakawa K."/>
        </authorList>
    </citation>
    <scope>NUCLEOTIDE SEQUENCE [LARGE SCALE GENOMIC DNA]</scope>
</reference>